<keyword evidence="1" id="KW-0677">Repeat</keyword>
<dbReference type="InterPro" id="IPR050611">
    <property type="entry name" value="ABCF"/>
</dbReference>
<dbReference type="Gene3D" id="3.40.50.300">
    <property type="entry name" value="P-loop containing nucleotide triphosphate hydrolases"/>
    <property type="match status" value="2"/>
</dbReference>
<feature type="non-terminal residue" evidence="2">
    <location>
        <position position="120"/>
    </location>
</feature>
<evidence type="ECO:0000313" key="2">
    <source>
        <dbReference type="EMBL" id="RKP18946.1"/>
    </source>
</evidence>
<dbReference type="EMBL" id="ML005329">
    <property type="protein sequence ID" value="RKP18946.1"/>
    <property type="molecule type" value="Genomic_DNA"/>
</dbReference>
<sequence length="120" mass="13551">LAKAILLEADILLLDEPTNHLDEANVKWLEEYLLKCKITCLIVSHDSSFLDNVCSDIIHYESKKLVNYPGNLSAFVKIKPEAKAYYTLSSEEKFVFPKPAFLAGVKSQTKAILKMNNVTF</sequence>
<dbReference type="PANTHER" id="PTHR19211:SF14">
    <property type="entry name" value="ATP-BINDING CASSETTE SUB-FAMILY F MEMBER 1"/>
    <property type="match status" value="1"/>
</dbReference>
<dbReference type="InterPro" id="IPR027417">
    <property type="entry name" value="P-loop_NTPase"/>
</dbReference>
<evidence type="ECO:0000256" key="1">
    <source>
        <dbReference type="ARBA" id="ARBA00022737"/>
    </source>
</evidence>
<dbReference type="AlphaFoldDB" id="A0A4P9YHD5"/>
<evidence type="ECO:0008006" key="4">
    <source>
        <dbReference type="Google" id="ProtNLM"/>
    </source>
</evidence>
<reference evidence="3" key="1">
    <citation type="journal article" date="2018" name="Nat. Microbiol.">
        <title>Leveraging single-cell genomics to expand the fungal tree of life.</title>
        <authorList>
            <person name="Ahrendt S.R."/>
            <person name="Quandt C.A."/>
            <person name="Ciobanu D."/>
            <person name="Clum A."/>
            <person name="Salamov A."/>
            <person name="Andreopoulos B."/>
            <person name="Cheng J.F."/>
            <person name="Woyke T."/>
            <person name="Pelin A."/>
            <person name="Henrissat B."/>
            <person name="Reynolds N.K."/>
            <person name="Benny G.L."/>
            <person name="Smith M.E."/>
            <person name="James T.Y."/>
            <person name="Grigoriev I.V."/>
        </authorList>
    </citation>
    <scope>NUCLEOTIDE SEQUENCE [LARGE SCALE GENOMIC DNA]</scope>
    <source>
        <strain evidence="3">CSF55</strain>
    </source>
</reference>
<dbReference type="SUPFAM" id="SSF52540">
    <property type="entry name" value="P-loop containing nucleoside triphosphate hydrolases"/>
    <property type="match status" value="1"/>
</dbReference>
<feature type="non-terminal residue" evidence="2">
    <location>
        <position position="1"/>
    </location>
</feature>
<evidence type="ECO:0000313" key="3">
    <source>
        <dbReference type="Proteomes" id="UP000281549"/>
    </source>
</evidence>
<dbReference type="GO" id="GO:0005524">
    <property type="term" value="F:ATP binding"/>
    <property type="evidence" value="ECO:0007669"/>
    <property type="project" value="TreeGrafter"/>
</dbReference>
<gene>
    <name evidence="2" type="ORF">ROZALSC1DRAFT_4734</name>
</gene>
<protein>
    <recommendedName>
        <fullName evidence="4">Elongation factor 3</fullName>
    </recommendedName>
</protein>
<dbReference type="Proteomes" id="UP000281549">
    <property type="component" value="Unassembled WGS sequence"/>
</dbReference>
<proteinExistence type="predicted"/>
<accession>A0A4P9YHD5</accession>
<name>A0A4P9YHD5_ROZAC</name>
<organism evidence="2 3">
    <name type="scientific">Rozella allomycis (strain CSF55)</name>
    <dbReference type="NCBI Taxonomy" id="988480"/>
    <lineage>
        <taxon>Eukaryota</taxon>
        <taxon>Fungi</taxon>
        <taxon>Fungi incertae sedis</taxon>
        <taxon>Cryptomycota</taxon>
        <taxon>Cryptomycota incertae sedis</taxon>
        <taxon>Rozella</taxon>
    </lineage>
</organism>
<dbReference type="PANTHER" id="PTHR19211">
    <property type="entry name" value="ATP-BINDING TRANSPORT PROTEIN-RELATED"/>
    <property type="match status" value="1"/>
</dbReference>